<feature type="domain" description="Thiamine pyrophosphate enzyme central" evidence="5">
    <location>
        <begin position="218"/>
        <end position="362"/>
    </location>
</feature>
<dbReference type="GO" id="GO:0003984">
    <property type="term" value="F:acetolactate synthase activity"/>
    <property type="evidence" value="ECO:0007669"/>
    <property type="project" value="UniProtKB-EC"/>
</dbReference>
<proteinExistence type="inferred from homology"/>
<sequence>MTARRVDDPALRQPRPPVAPNVMNHETKSARSGAAILADLIQEYGHRHVFQIPGEGILEPLDALATRHPGISLVTFRNEAGMTYAAQAYARLGARPSLCMAGRAPGALNTALALHTADTDSAAMILVVGQPAAAEAERDPMSGFDLQQALRPLVKDVITVTTATRLQEGMMRAWCKAGSGRPGPVVLVVTENVWREHTTCAPLPAPSLPEPAPAPEQVAAAAALLREARRPLVLAGGSGWNDAARLRLHALAQAHNWPVVAGYRRADLFDNADPHYAGELGIGLDPMLAERIAQADLILAINIRLGEINTFGTGGFGGFRLLDAPRPAQRLVHVHAGADELNRVYRADVAIQAAPAPFLDALSGALAATPAPSSDAEWPEGFRLAREAFIGKGGCPGPVDLRKVFTALRERLPDDTIFTVGAGAYAVWLHRYLAFRQAGTMLGPESGAMGYGLPAAIGAAMVRPDRLVVAVAGDGCLLMHGEELATAVQQNLRIIVIVINNQGYGAIRSAQLRQFGRPVGTALRNPDFVAYATAFGALAERVQTTADFLPALKRALNGTGPAMIEISVPDTVAKPE</sequence>
<comment type="similarity">
    <text evidence="1 3">Belongs to the TPP enzyme family.</text>
</comment>
<dbReference type="OrthoDB" id="2254214at2"/>
<dbReference type="InterPro" id="IPR011766">
    <property type="entry name" value="TPP_enzyme_TPP-bd"/>
</dbReference>
<dbReference type="GO" id="GO:0000287">
    <property type="term" value="F:magnesium ion binding"/>
    <property type="evidence" value="ECO:0007669"/>
    <property type="project" value="InterPro"/>
</dbReference>
<feature type="domain" description="Thiamine pyrophosphate enzyme TPP-binding" evidence="6">
    <location>
        <begin position="421"/>
        <end position="566"/>
    </location>
</feature>
<dbReference type="PANTHER" id="PTHR18968">
    <property type="entry name" value="THIAMINE PYROPHOSPHATE ENZYMES"/>
    <property type="match status" value="1"/>
</dbReference>
<dbReference type="GO" id="GO:0009099">
    <property type="term" value="P:L-valine biosynthetic process"/>
    <property type="evidence" value="ECO:0007669"/>
    <property type="project" value="TreeGrafter"/>
</dbReference>
<dbReference type="InterPro" id="IPR012001">
    <property type="entry name" value="Thiamin_PyroP_enz_TPP-bd_dom"/>
</dbReference>
<reference evidence="9" key="1">
    <citation type="submission" date="2018-01" db="EMBL/GenBank/DDBJ databases">
        <authorList>
            <person name="Gaut B.S."/>
            <person name="Morton B.R."/>
            <person name="Clegg M.T."/>
            <person name="Duvall M.R."/>
        </authorList>
    </citation>
    <scope>NUCLEOTIDE SEQUENCE [LARGE SCALE GENOMIC DNA]</scope>
</reference>
<evidence type="ECO:0000259" key="7">
    <source>
        <dbReference type="Pfam" id="PF02776"/>
    </source>
</evidence>
<dbReference type="InterPro" id="IPR045229">
    <property type="entry name" value="TPP_enz"/>
</dbReference>
<evidence type="ECO:0000256" key="4">
    <source>
        <dbReference type="SAM" id="MobiDB-lite"/>
    </source>
</evidence>
<dbReference type="InterPro" id="IPR012000">
    <property type="entry name" value="Thiamin_PyroP_enz_cen_dom"/>
</dbReference>
<accession>A0A375FMX5</accession>
<dbReference type="NCBIfam" id="NF006052">
    <property type="entry name" value="PRK08199.1"/>
    <property type="match status" value="1"/>
</dbReference>
<evidence type="ECO:0000313" key="9">
    <source>
        <dbReference type="Proteomes" id="UP000256862"/>
    </source>
</evidence>
<dbReference type="Proteomes" id="UP000256862">
    <property type="component" value="Unassembled WGS sequence"/>
</dbReference>
<dbReference type="SUPFAM" id="SSF52518">
    <property type="entry name" value="Thiamin diphosphate-binding fold (THDP-binding)"/>
    <property type="match status" value="2"/>
</dbReference>
<feature type="domain" description="Thiamine pyrophosphate enzyme N-terminal TPP-binding" evidence="7">
    <location>
        <begin position="32"/>
        <end position="144"/>
    </location>
</feature>
<dbReference type="CDD" id="cd07035">
    <property type="entry name" value="TPP_PYR_POX_like"/>
    <property type="match status" value="1"/>
</dbReference>
<evidence type="ECO:0000259" key="5">
    <source>
        <dbReference type="Pfam" id="PF00205"/>
    </source>
</evidence>
<comment type="caution">
    <text evidence="8">The sequence shown here is derived from an EMBL/GenBank/DDBJ whole genome shotgun (WGS) entry which is preliminary data.</text>
</comment>
<dbReference type="InterPro" id="IPR029035">
    <property type="entry name" value="DHS-like_NAD/FAD-binding_dom"/>
</dbReference>
<dbReference type="InterPro" id="IPR000399">
    <property type="entry name" value="TPP-bd_CS"/>
</dbReference>
<dbReference type="AlphaFoldDB" id="A0A375FMX5"/>
<dbReference type="Gene3D" id="3.40.50.1220">
    <property type="entry name" value="TPP-binding domain"/>
    <property type="match status" value="1"/>
</dbReference>
<dbReference type="GO" id="GO:0009097">
    <property type="term" value="P:isoleucine biosynthetic process"/>
    <property type="evidence" value="ECO:0007669"/>
    <property type="project" value="TreeGrafter"/>
</dbReference>
<evidence type="ECO:0000313" key="8">
    <source>
        <dbReference type="EMBL" id="SPC05142.1"/>
    </source>
</evidence>
<dbReference type="Pfam" id="PF02776">
    <property type="entry name" value="TPP_enzyme_N"/>
    <property type="match status" value="1"/>
</dbReference>
<dbReference type="Gene3D" id="3.40.50.970">
    <property type="match status" value="2"/>
</dbReference>
<dbReference type="GO" id="GO:0050660">
    <property type="term" value="F:flavin adenine dinucleotide binding"/>
    <property type="evidence" value="ECO:0007669"/>
    <property type="project" value="TreeGrafter"/>
</dbReference>
<evidence type="ECO:0000256" key="3">
    <source>
        <dbReference type="RuleBase" id="RU362132"/>
    </source>
</evidence>
<evidence type="ECO:0000256" key="1">
    <source>
        <dbReference type="ARBA" id="ARBA00007812"/>
    </source>
</evidence>
<dbReference type="PROSITE" id="PS00187">
    <property type="entry name" value="TPP_ENZYMES"/>
    <property type="match status" value="1"/>
</dbReference>
<evidence type="ECO:0000259" key="6">
    <source>
        <dbReference type="Pfam" id="PF02775"/>
    </source>
</evidence>
<keyword evidence="8" id="KW-0808">Transferase</keyword>
<feature type="compositionally biased region" description="Basic and acidic residues" evidence="4">
    <location>
        <begin position="1"/>
        <end position="10"/>
    </location>
</feature>
<dbReference type="SUPFAM" id="SSF52467">
    <property type="entry name" value="DHS-like NAD/FAD-binding domain"/>
    <property type="match status" value="1"/>
</dbReference>
<evidence type="ECO:0000256" key="2">
    <source>
        <dbReference type="ARBA" id="ARBA00023052"/>
    </source>
</evidence>
<keyword evidence="2 3" id="KW-0786">Thiamine pyrophosphate</keyword>
<name>A0A375FMX5_9BURK</name>
<dbReference type="Pfam" id="PF02775">
    <property type="entry name" value="TPP_enzyme_C"/>
    <property type="match status" value="1"/>
</dbReference>
<dbReference type="GO" id="GO:0030976">
    <property type="term" value="F:thiamine pyrophosphate binding"/>
    <property type="evidence" value="ECO:0007669"/>
    <property type="project" value="InterPro"/>
</dbReference>
<organism evidence="8 9">
    <name type="scientific">Cupriavidus oxalaticus</name>
    <dbReference type="NCBI Taxonomy" id="96344"/>
    <lineage>
        <taxon>Bacteria</taxon>
        <taxon>Pseudomonadati</taxon>
        <taxon>Pseudomonadota</taxon>
        <taxon>Betaproteobacteria</taxon>
        <taxon>Burkholderiales</taxon>
        <taxon>Burkholderiaceae</taxon>
        <taxon>Cupriavidus</taxon>
    </lineage>
</organism>
<dbReference type="InterPro" id="IPR029061">
    <property type="entry name" value="THDP-binding"/>
</dbReference>
<dbReference type="Pfam" id="PF00205">
    <property type="entry name" value="TPP_enzyme_M"/>
    <property type="match status" value="1"/>
</dbReference>
<dbReference type="EMBL" id="OGUS01000004">
    <property type="protein sequence ID" value="SPC05142.1"/>
    <property type="molecule type" value="Genomic_DNA"/>
</dbReference>
<dbReference type="GO" id="GO:0005948">
    <property type="term" value="C:acetolactate synthase complex"/>
    <property type="evidence" value="ECO:0007669"/>
    <property type="project" value="TreeGrafter"/>
</dbReference>
<dbReference type="EC" id="2.2.1.6" evidence="8"/>
<dbReference type="CDD" id="cd00568">
    <property type="entry name" value="TPP_enzymes"/>
    <property type="match status" value="1"/>
</dbReference>
<dbReference type="PANTHER" id="PTHR18968:SF120">
    <property type="entry name" value="ACETOLACTATE SYNTHASE LARGE SUBUNIT"/>
    <property type="match status" value="1"/>
</dbReference>
<protein>
    <submittedName>
        <fullName evidence="8">Acetolactate synthase large subunit</fullName>
        <ecNumber evidence="8">2.2.1.6</ecNumber>
    </submittedName>
</protein>
<gene>
    <name evidence="8" type="ORF">CO2235_U1010096</name>
</gene>
<feature type="region of interest" description="Disordered" evidence="4">
    <location>
        <begin position="1"/>
        <end position="24"/>
    </location>
</feature>